<dbReference type="Pfam" id="PF20684">
    <property type="entry name" value="Fung_rhodopsin"/>
    <property type="match status" value="1"/>
</dbReference>
<comment type="subcellular location">
    <subcellularLocation>
        <location evidence="1">Membrane</location>
        <topology evidence="1">Multi-pass membrane protein</topology>
    </subcellularLocation>
</comment>
<dbReference type="OrthoDB" id="2988756at2759"/>
<dbReference type="GO" id="GO:0016020">
    <property type="term" value="C:membrane"/>
    <property type="evidence" value="ECO:0007669"/>
    <property type="project" value="UniProtKB-SubCell"/>
</dbReference>
<dbReference type="EMBL" id="PVQB02000423">
    <property type="protein sequence ID" value="KAF4337368.1"/>
    <property type="molecule type" value="Genomic_DNA"/>
</dbReference>
<evidence type="ECO:0000256" key="4">
    <source>
        <dbReference type="ARBA" id="ARBA00023136"/>
    </source>
</evidence>
<feature type="compositionally biased region" description="Low complexity" evidence="6">
    <location>
        <begin position="447"/>
        <end position="456"/>
    </location>
</feature>
<evidence type="ECO:0000256" key="1">
    <source>
        <dbReference type="ARBA" id="ARBA00004141"/>
    </source>
</evidence>
<evidence type="ECO:0000313" key="10">
    <source>
        <dbReference type="Proteomes" id="UP000730481"/>
    </source>
</evidence>
<evidence type="ECO:0000256" key="5">
    <source>
        <dbReference type="ARBA" id="ARBA00038359"/>
    </source>
</evidence>
<feature type="transmembrane region" description="Helical" evidence="7">
    <location>
        <begin position="58"/>
        <end position="78"/>
    </location>
</feature>
<feature type="transmembrane region" description="Helical" evidence="7">
    <location>
        <begin position="149"/>
        <end position="170"/>
    </location>
</feature>
<dbReference type="PANTHER" id="PTHR33048">
    <property type="entry name" value="PTH11-LIKE INTEGRAL MEMBRANE PROTEIN (AFU_ORTHOLOGUE AFUA_5G11245)"/>
    <property type="match status" value="1"/>
</dbReference>
<feature type="transmembrane region" description="Helical" evidence="7">
    <location>
        <begin position="115"/>
        <end position="137"/>
    </location>
</feature>
<evidence type="ECO:0000256" key="7">
    <source>
        <dbReference type="SAM" id="Phobius"/>
    </source>
</evidence>
<feature type="region of interest" description="Disordered" evidence="6">
    <location>
        <begin position="437"/>
        <end position="478"/>
    </location>
</feature>
<dbReference type="Proteomes" id="UP000730481">
    <property type="component" value="Unassembled WGS sequence"/>
</dbReference>
<dbReference type="InterPro" id="IPR052337">
    <property type="entry name" value="SAT4-like"/>
</dbReference>
<comment type="caution">
    <text evidence="9">The sequence shown here is derived from an EMBL/GenBank/DDBJ whole genome shotgun (WGS) entry which is preliminary data.</text>
</comment>
<feature type="transmembrane region" description="Helical" evidence="7">
    <location>
        <begin position="233"/>
        <end position="255"/>
    </location>
</feature>
<feature type="transmembrane region" description="Helical" evidence="7">
    <location>
        <begin position="190"/>
        <end position="212"/>
    </location>
</feature>
<keyword evidence="2 7" id="KW-0812">Transmembrane</keyword>
<sequence>MDPRAFIAENSVEMTEANLKAFDIEAFTLLGLALLVTVLRSCVRISTVGCRNLWADDYLVILAAGIYAIETGLAYSVGSIAHGLANNSITNKQRASLQPQDQEYQLRVTGSKIQLALWATYSSLLWILKAAMCTFYYRLTKDLQGHRIRVIIGFGFIVASFVIVQMNLLLSCRPFNNWWQIFPDPGAFCHAAISPALIWACLAFNLATDFYLIMIPMPMLWKAAMPWPQKVGLIALFSCGLFVTMAAILRVVLLVSDSINGPQLAASWALRETFVAIMTTNIPMLFPTFKKWAVPIVERAGSSLSIYRSPQSTAVDPRFSGTSPLDNWRRKSRGSSRIASVDPASPTISESEAHLYSVGLTYTILDSSIKRPEASKTTHKIAAIRLPRIDASPSPAPDLGYGRLSTRSNSSVVSWSETLVNSPQSGGSELLLGLTKPAERRLPTTPPEKSVPLSSPELPPAPSKRKRKSACHDSPIPLKIKKTTSAHKGTGRPRTLKWLEDLKREDLEPIQSQPFAGSGTSEDEDICKVEEIGYNLGPKTFQQDSFTTSWEEIGLQQNLEFFQAFPHDEFSTLCINHFMELAESWYSRRKPMVNYQVQKMVRDRLNRKPDFSKFALPVCQESWTVKNPQDFSLDLHEAINKASDEVKLNYKQILRATGKRPICELGNQSWPLKCALCTNHELPRKGKYADIDQAHCHMDVPPYDLDSFDAELQKALSPIPHCCHRKALTILGGSKSQDYLECEQCSYVQELPLPPLQTPKEFAVKVAGTLIPVKIRPERQYLNSKLGHVDVSGIHIIVDHCAGESMIKFRSTRFSKCHEMYGYDFHLEDEIKMVGNDLPGEPTEYCHEYDNEEDLSESETTFAQFDKLY</sequence>
<accession>A0A9P5AEU7</accession>
<reference evidence="9" key="2">
    <citation type="submission" date="2020-02" db="EMBL/GenBank/DDBJ databases">
        <title>Identification and distribution of gene clusters putatively required for synthesis of sphingolipid metabolism inhibitors in phylogenetically diverse species of the filamentous fungus Fusarium.</title>
        <authorList>
            <person name="Kim H.-S."/>
            <person name="Busman M."/>
            <person name="Brown D.W."/>
            <person name="Divon H."/>
            <person name="Uhlig S."/>
            <person name="Proctor R.H."/>
        </authorList>
    </citation>
    <scope>NUCLEOTIDE SEQUENCE</scope>
    <source>
        <strain evidence="9">NRRL 25174</strain>
    </source>
</reference>
<evidence type="ECO:0000256" key="6">
    <source>
        <dbReference type="SAM" id="MobiDB-lite"/>
    </source>
</evidence>
<evidence type="ECO:0000259" key="8">
    <source>
        <dbReference type="Pfam" id="PF20684"/>
    </source>
</evidence>
<keyword evidence="10" id="KW-1185">Reference proteome</keyword>
<feature type="transmembrane region" description="Helical" evidence="7">
    <location>
        <begin position="26"/>
        <end position="46"/>
    </location>
</feature>
<dbReference type="InterPro" id="IPR049326">
    <property type="entry name" value="Rhodopsin_dom_fungi"/>
</dbReference>
<protein>
    <submittedName>
        <fullName evidence="9">Integral membrane protein PTH11</fullName>
    </submittedName>
</protein>
<feature type="domain" description="Rhodopsin" evidence="8">
    <location>
        <begin position="40"/>
        <end position="290"/>
    </location>
</feature>
<evidence type="ECO:0000256" key="2">
    <source>
        <dbReference type="ARBA" id="ARBA00022692"/>
    </source>
</evidence>
<dbReference type="PANTHER" id="PTHR33048:SF2">
    <property type="entry name" value="SRPK"/>
    <property type="match status" value="1"/>
</dbReference>
<keyword evidence="4 7" id="KW-0472">Membrane</keyword>
<evidence type="ECO:0000313" key="9">
    <source>
        <dbReference type="EMBL" id="KAF4337368.1"/>
    </source>
</evidence>
<gene>
    <name evidence="9" type="ORF">FBEOM_8752</name>
</gene>
<dbReference type="AlphaFoldDB" id="A0A9P5AEU7"/>
<organism evidence="9 10">
    <name type="scientific">Fusarium beomiforme</name>
    <dbReference type="NCBI Taxonomy" id="44412"/>
    <lineage>
        <taxon>Eukaryota</taxon>
        <taxon>Fungi</taxon>
        <taxon>Dikarya</taxon>
        <taxon>Ascomycota</taxon>
        <taxon>Pezizomycotina</taxon>
        <taxon>Sordariomycetes</taxon>
        <taxon>Hypocreomycetidae</taxon>
        <taxon>Hypocreales</taxon>
        <taxon>Nectriaceae</taxon>
        <taxon>Fusarium</taxon>
        <taxon>Fusarium burgessii species complex</taxon>
    </lineage>
</organism>
<reference evidence="9" key="1">
    <citation type="journal article" date="2017" name="Mycologia">
        <title>Fusarium algeriense, sp. nov., a novel toxigenic crown rot pathogen of durum wheat from Algeria is nested in the Fusarium burgessii species complex.</title>
        <authorList>
            <person name="Laraba I."/>
            <person name="Keddad A."/>
            <person name="Boureghda H."/>
            <person name="Abdallah N."/>
            <person name="Vaughan M.M."/>
            <person name="Proctor R.H."/>
            <person name="Busman M."/>
            <person name="O'Donnell K."/>
        </authorList>
    </citation>
    <scope>NUCLEOTIDE SEQUENCE</scope>
    <source>
        <strain evidence="9">NRRL 25174</strain>
    </source>
</reference>
<comment type="similarity">
    <text evidence="5">Belongs to the SAT4 family.</text>
</comment>
<name>A0A9P5AEU7_9HYPO</name>
<keyword evidence="3 7" id="KW-1133">Transmembrane helix</keyword>
<evidence type="ECO:0000256" key="3">
    <source>
        <dbReference type="ARBA" id="ARBA00022989"/>
    </source>
</evidence>
<proteinExistence type="inferred from homology"/>